<dbReference type="Gene3D" id="1.10.10.2840">
    <property type="entry name" value="PucR C-terminal helix-turn-helix domain"/>
    <property type="match status" value="1"/>
</dbReference>
<evidence type="ECO:0000313" key="3">
    <source>
        <dbReference type="Proteomes" id="UP000051296"/>
    </source>
</evidence>
<dbReference type="InterPro" id="IPR025736">
    <property type="entry name" value="PucR_C-HTH_dom"/>
</dbReference>
<evidence type="ECO:0000259" key="1">
    <source>
        <dbReference type="Pfam" id="PF13556"/>
    </source>
</evidence>
<proteinExistence type="predicted"/>
<accession>A0A0R2FQX3</accession>
<dbReference type="InterPro" id="IPR042070">
    <property type="entry name" value="PucR_C-HTH_sf"/>
</dbReference>
<feature type="domain" description="PucR C-terminal helix-turn-helix" evidence="1">
    <location>
        <begin position="166"/>
        <end position="217"/>
    </location>
</feature>
<name>A0A0R2FQX3_9LACO</name>
<dbReference type="PANTHER" id="PTHR33744:SF15">
    <property type="entry name" value="CARBOHYDRATE DIACID REGULATOR"/>
    <property type="match status" value="1"/>
</dbReference>
<protein>
    <recommendedName>
        <fullName evidence="1">PucR C-terminal helix-turn-helix domain-containing protein</fullName>
    </recommendedName>
</protein>
<dbReference type="OrthoDB" id="142218at2"/>
<dbReference type="STRING" id="1123500.GCA_000420365_01317"/>
<dbReference type="Proteomes" id="UP000051296">
    <property type="component" value="Unassembled WGS sequence"/>
</dbReference>
<dbReference type="PATRIC" id="fig|1123500.6.peg.1234"/>
<dbReference type="EMBL" id="JQAX01000005">
    <property type="protein sequence ID" value="KRN30808.1"/>
    <property type="molecule type" value="Genomic_DNA"/>
</dbReference>
<gene>
    <name evidence="2" type="ORF">IV68_GL001235</name>
</gene>
<reference evidence="2 3" key="1">
    <citation type="journal article" date="2015" name="Genome Announc.">
        <title>Expanding the biotechnology potential of lactobacilli through comparative genomics of 213 strains and associated genera.</title>
        <authorList>
            <person name="Sun Z."/>
            <person name="Harris H.M."/>
            <person name="McCann A."/>
            <person name="Guo C."/>
            <person name="Argimon S."/>
            <person name="Zhang W."/>
            <person name="Yang X."/>
            <person name="Jeffery I.B."/>
            <person name="Cooney J.C."/>
            <person name="Kagawa T.F."/>
            <person name="Liu W."/>
            <person name="Song Y."/>
            <person name="Salvetti E."/>
            <person name="Wrobel A."/>
            <person name="Rasinkangas P."/>
            <person name="Parkhill J."/>
            <person name="Rea M.C."/>
            <person name="O'Sullivan O."/>
            <person name="Ritari J."/>
            <person name="Douillard F.P."/>
            <person name="Paul Ross R."/>
            <person name="Yang R."/>
            <person name="Briner A.E."/>
            <person name="Felis G.E."/>
            <person name="de Vos W.M."/>
            <person name="Barrangou R."/>
            <person name="Klaenhammer T.R."/>
            <person name="Caufield P.W."/>
            <person name="Cui Y."/>
            <person name="Zhang H."/>
            <person name="O'Toole P.W."/>
        </authorList>
    </citation>
    <scope>NUCLEOTIDE SEQUENCE [LARGE SCALE GENOMIC DNA]</scope>
    <source>
        <strain evidence="2 3">DSM 20190</strain>
    </source>
</reference>
<organism evidence="2 3">
    <name type="scientific">Weissella halotolerans DSM 20190</name>
    <dbReference type="NCBI Taxonomy" id="1123500"/>
    <lineage>
        <taxon>Bacteria</taxon>
        <taxon>Bacillati</taxon>
        <taxon>Bacillota</taxon>
        <taxon>Bacilli</taxon>
        <taxon>Lactobacillales</taxon>
        <taxon>Lactobacillaceae</taxon>
        <taxon>Weissella</taxon>
    </lineage>
</organism>
<dbReference type="eggNOG" id="ENOG503031K">
    <property type="taxonomic scope" value="Bacteria"/>
</dbReference>
<dbReference type="PANTHER" id="PTHR33744">
    <property type="entry name" value="CARBOHYDRATE DIACID REGULATOR"/>
    <property type="match status" value="1"/>
</dbReference>
<dbReference type="InterPro" id="IPR051448">
    <property type="entry name" value="CdaR-like_regulators"/>
</dbReference>
<dbReference type="RefSeq" id="WP_022792028.1">
    <property type="nucleotide sequence ID" value="NZ_ATUU01000005.1"/>
</dbReference>
<keyword evidence="3" id="KW-1185">Reference proteome</keyword>
<comment type="caution">
    <text evidence="2">The sequence shown here is derived from an EMBL/GenBank/DDBJ whole genome shotgun (WGS) entry which is preliminary data.</text>
</comment>
<dbReference type="Pfam" id="PF13556">
    <property type="entry name" value="HTH_30"/>
    <property type="match status" value="1"/>
</dbReference>
<dbReference type="AlphaFoldDB" id="A0A0R2FQX3"/>
<dbReference type="InParanoid" id="A0A0R2FQX3"/>
<evidence type="ECO:0000313" key="2">
    <source>
        <dbReference type="EMBL" id="KRN30808.1"/>
    </source>
</evidence>
<sequence length="251" mass="29426">MEYGPDNKRQEDFFTQWLHISDFDLSITPAFAEQAVRNGIDLKAKHFAVVVDQAHWPNQKLSRYEFSLDQRRHVYVFYGQDQLDVLLTRLDKQAKIGVSNRHFDFFGAVTEALFALCFVNLSLQTSLVKFNEVALFEPMYESNLRYLDFETRLEELDFNQRDHVMLNTLWAYLTEQSGLNTVAKNLSVHRRTVEYRLSRIQELVDLNPRQTVDASILLVCCLRLKTRHLPILMNELRVLSNSMLPRDLTAH</sequence>